<dbReference type="NCBIfam" id="TIGR01891">
    <property type="entry name" value="amidohydrolases"/>
    <property type="match status" value="1"/>
</dbReference>
<gene>
    <name evidence="4" type="ORF">SAMCFNEI73_pB0221</name>
</gene>
<dbReference type="FunFam" id="3.30.70.360:FF:000001">
    <property type="entry name" value="N-acetyldiaminopimelate deacetylase"/>
    <property type="match status" value="1"/>
</dbReference>
<organism evidence="4 5">
    <name type="scientific">Sinorhizobium americanum</name>
    <dbReference type="NCBI Taxonomy" id="194963"/>
    <lineage>
        <taxon>Bacteria</taxon>
        <taxon>Pseudomonadati</taxon>
        <taxon>Pseudomonadota</taxon>
        <taxon>Alphaproteobacteria</taxon>
        <taxon>Hyphomicrobiales</taxon>
        <taxon>Rhizobiaceae</taxon>
        <taxon>Sinorhizobium/Ensifer group</taxon>
        <taxon>Sinorhizobium</taxon>
    </lineage>
</organism>
<feature type="binding site" evidence="2">
    <location>
        <position position="114"/>
    </location>
    <ligand>
        <name>Mn(2+)</name>
        <dbReference type="ChEBI" id="CHEBI:29035"/>
        <label>2</label>
    </ligand>
</feature>
<evidence type="ECO:0000313" key="4">
    <source>
        <dbReference type="EMBL" id="APG93418.1"/>
    </source>
</evidence>
<dbReference type="Gene3D" id="3.40.630.10">
    <property type="entry name" value="Zn peptidases"/>
    <property type="match status" value="1"/>
</dbReference>
<dbReference type="PANTHER" id="PTHR11014">
    <property type="entry name" value="PEPTIDASE M20 FAMILY MEMBER"/>
    <property type="match status" value="1"/>
</dbReference>
<comment type="cofactor">
    <cofactor evidence="2">
        <name>Mn(2+)</name>
        <dbReference type="ChEBI" id="CHEBI:29035"/>
    </cofactor>
    <text evidence="2">The Mn(2+) ion enhances activity.</text>
</comment>
<sequence>MVSRGQKVRGKMKEINDFRELQGEVTDWRRYLHENPELDFQEYNTARFVAEKLASFGINHIETGFAGTGVVALIQGEGGDGPTIGLRADMDALPIVETSNKPWASKISGVMHACGHDGHTAMLLGAAKHLARSRNFKGSVALIFQPAEEPEFPTGGFKMVQEGIMERFGISQVFGMHIRPGIEVGKFGIRHGSIMASQDDFDIIVKGRGGHAANPSRTVDPVVIAAQIIIGLQTLVSRKTDPLESLVISVTKLKAAKAYNVIPDQVEIGGTVRTSASRLRDFAEQEISASAQGIARGFGGDIEFKYTRSVPATFNSPEETDLAIQAARSLVGSASVDDNVKFAMGAEDFAYMLEARPGAYIFLGNGPTPACHNPAFDFDDEALPYGIGYWVTLVETVLGV</sequence>
<dbReference type="AlphaFoldDB" id="A0A1L3LTK5"/>
<dbReference type="GO" id="GO:0019877">
    <property type="term" value="P:diaminopimelate biosynthetic process"/>
    <property type="evidence" value="ECO:0007669"/>
    <property type="project" value="UniProtKB-ARBA"/>
</dbReference>
<feature type="binding site" evidence="2">
    <location>
        <position position="149"/>
    </location>
    <ligand>
        <name>Mn(2+)</name>
        <dbReference type="ChEBI" id="CHEBI:29035"/>
        <label>2</label>
    </ligand>
</feature>
<dbReference type="Pfam" id="PF01546">
    <property type="entry name" value="Peptidase_M20"/>
    <property type="match status" value="1"/>
</dbReference>
<dbReference type="EC" id="3.5.1.47" evidence="4"/>
<dbReference type="Pfam" id="PF07687">
    <property type="entry name" value="M20_dimer"/>
    <property type="match status" value="1"/>
</dbReference>
<dbReference type="SUPFAM" id="SSF53187">
    <property type="entry name" value="Zn-dependent exopeptidases"/>
    <property type="match status" value="1"/>
</dbReference>
<accession>A0A1L3LTK5</accession>
<dbReference type="InterPro" id="IPR002933">
    <property type="entry name" value="Peptidase_M20"/>
</dbReference>
<protein>
    <submittedName>
        <fullName evidence="4">N-acetyl-L,L-diaminopimelate deacetylase</fullName>
        <ecNumber evidence="4">3.5.1.47</ecNumber>
    </submittedName>
</protein>
<feature type="domain" description="Peptidase M20 dimerisation" evidence="3">
    <location>
        <begin position="201"/>
        <end position="288"/>
    </location>
</feature>
<dbReference type="EMBL" id="CP013109">
    <property type="protein sequence ID" value="APG93418.1"/>
    <property type="molecule type" value="Genomic_DNA"/>
</dbReference>
<geneLocation type="plasmid" evidence="4 5">
    <name>B</name>
</geneLocation>
<proteinExistence type="predicted"/>
<keyword evidence="2" id="KW-0479">Metal-binding</keyword>
<keyword evidence="2" id="KW-0464">Manganese</keyword>
<feature type="binding site" evidence="2">
    <location>
        <position position="116"/>
    </location>
    <ligand>
        <name>Mn(2+)</name>
        <dbReference type="ChEBI" id="CHEBI:29035"/>
        <label>2</label>
    </ligand>
</feature>
<keyword evidence="4" id="KW-0614">Plasmid</keyword>
<dbReference type="Gene3D" id="3.30.70.360">
    <property type="match status" value="1"/>
</dbReference>
<dbReference type="InterPro" id="IPR036264">
    <property type="entry name" value="Bact_exopeptidase_dim_dom"/>
</dbReference>
<dbReference type="InterPro" id="IPR011650">
    <property type="entry name" value="Peptidase_M20_dimer"/>
</dbReference>
<dbReference type="InterPro" id="IPR017439">
    <property type="entry name" value="Amidohydrolase"/>
</dbReference>
<dbReference type="PANTHER" id="PTHR11014:SF63">
    <property type="entry name" value="METALLOPEPTIDASE, PUTATIVE (AFU_ORTHOLOGUE AFUA_6G09600)-RELATED"/>
    <property type="match status" value="1"/>
</dbReference>
<dbReference type="Proteomes" id="UP000182306">
    <property type="component" value="Plasmid B"/>
</dbReference>
<evidence type="ECO:0000256" key="1">
    <source>
        <dbReference type="ARBA" id="ARBA00022801"/>
    </source>
</evidence>
<dbReference type="SUPFAM" id="SSF55031">
    <property type="entry name" value="Bacterial exopeptidase dimerisation domain"/>
    <property type="match status" value="1"/>
</dbReference>
<dbReference type="KEGG" id="same:SAMCFNEI73_pB0221"/>
<dbReference type="CDD" id="cd05666">
    <property type="entry name" value="M20_Acy1-like"/>
    <property type="match status" value="1"/>
</dbReference>
<keyword evidence="1 4" id="KW-0378">Hydrolase</keyword>
<feature type="binding site" evidence="2">
    <location>
        <position position="177"/>
    </location>
    <ligand>
        <name>Mn(2+)</name>
        <dbReference type="ChEBI" id="CHEBI:29035"/>
        <label>2</label>
    </ligand>
</feature>
<evidence type="ECO:0000259" key="3">
    <source>
        <dbReference type="Pfam" id="PF07687"/>
    </source>
</evidence>
<dbReference type="GO" id="GO:0046872">
    <property type="term" value="F:metal ion binding"/>
    <property type="evidence" value="ECO:0007669"/>
    <property type="project" value="UniProtKB-KW"/>
</dbReference>
<name>A0A1L3LTK5_9HYPH</name>
<dbReference type="GO" id="GO:0050118">
    <property type="term" value="F:N-acetyldiaminopimelate deacetylase activity"/>
    <property type="evidence" value="ECO:0007669"/>
    <property type="project" value="UniProtKB-EC"/>
</dbReference>
<dbReference type="PIRSF" id="PIRSF005962">
    <property type="entry name" value="Pept_M20D_amidohydro"/>
    <property type="match status" value="1"/>
</dbReference>
<feature type="binding site" evidence="2">
    <location>
        <position position="372"/>
    </location>
    <ligand>
        <name>Mn(2+)</name>
        <dbReference type="ChEBI" id="CHEBI:29035"/>
        <label>2</label>
    </ligand>
</feature>
<reference evidence="4 5" key="1">
    <citation type="submission" date="2015-10" db="EMBL/GenBank/DDBJ databases">
        <title>Genomic differences between typical nodule nitrogen-fixing rhizobial strains and those coming from bean seeds.</title>
        <authorList>
            <person name="Peralta H."/>
            <person name="Aguilar-Vera A."/>
            <person name="Diaz R."/>
            <person name="Mora Y."/>
            <person name="Martinez-Batallar G."/>
            <person name="Salazar E."/>
            <person name="Vargas-Lagunas C."/>
            <person name="Encarnacion S."/>
            <person name="Girard L."/>
            <person name="Mora J."/>
        </authorList>
    </citation>
    <scope>NUCLEOTIDE SEQUENCE [LARGE SCALE GENOMIC DNA]</scope>
    <source>
        <strain evidence="4 5">CFNEI 73</strain>
        <plasmid evidence="4 5">B</plasmid>
    </source>
</reference>
<keyword evidence="5" id="KW-1185">Reference proteome</keyword>
<evidence type="ECO:0000256" key="2">
    <source>
        <dbReference type="PIRSR" id="PIRSR005962-1"/>
    </source>
</evidence>
<evidence type="ECO:0000313" key="5">
    <source>
        <dbReference type="Proteomes" id="UP000182306"/>
    </source>
</evidence>